<evidence type="ECO:0000256" key="1">
    <source>
        <dbReference type="ARBA" id="ARBA00006226"/>
    </source>
</evidence>
<comment type="similarity">
    <text evidence="1">Belongs to the RelE toxin family.</text>
</comment>
<comment type="caution">
    <text evidence="3">The sequence shown here is derived from an EMBL/GenBank/DDBJ whole genome shotgun (WGS) entry which is preliminary data.</text>
</comment>
<keyword evidence="2" id="KW-1277">Toxin-antitoxin system</keyword>
<dbReference type="PANTHER" id="PTHR33755:SF6">
    <property type="entry name" value="PLASMID STABILIZATION SYSTEM PROTEIN"/>
    <property type="match status" value="1"/>
</dbReference>
<dbReference type="Gene3D" id="3.30.2310.20">
    <property type="entry name" value="RelE-like"/>
    <property type="match status" value="1"/>
</dbReference>
<evidence type="ECO:0000313" key="3">
    <source>
        <dbReference type="EMBL" id="NQE36700.1"/>
    </source>
</evidence>
<dbReference type="EMBL" id="SRRZ01000095">
    <property type="protein sequence ID" value="NQE36700.1"/>
    <property type="molecule type" value="Genomic_DNA"/>
</dbReference>
<dbReference type="InterPro" id="IPR007712">
    <property type="entry name" value="RelE/ParE_toxin"/>
</dbReference>
<evidence type="ECO:0000313" key="4">
    <source>
        <dbReference type="Proteomes" id="UP000702425"/>
    </source>
</evidence>
<dbReference type="PANTHER" id="PTHR33755">
    <property type="entry name" value="TOXIN PARE1-RELATED"/>
    <property type="match status" value="1"/>
</dbReference>
<dbReference type="Pfam" id="PF05016">
    <property type="entry name" value="ParE_toxin"/>
    <property type="match status" value="1"/>
</dbReference>
<reference evidence="3 4" key="1">
    <citation type="journal article" date="2020" name="Sci. Rep.">
        <title>A novel cyanobacterial geosmin producer, revising GeoA distribution and dispersion patterns in Bacteria.</title>
        <authorList>
            <person name="Churro C."/>
            <person name="Semedo-Aguiar A.P."/>
            <person name="Silva A.D."/>
            <person name="Pereira-Leal J.B."/>
            <person name="Leite R.B."/>
        </authorList>
    </citation>
    <scope>NUCLEOTIDE SEQUENCE [LARGE SCALE GENOMIC DNA]</scope>
    <source>
        <strain evidence="3 4">IPMA8</strain>
    </source>
</reference>
<protein>
    <recommendedName>
        <fullName evidence="5">Type II toxin-antitoxin system RelE/ParE family toxin</fullName>
    </recommendedName>
</protein>
<dbReference type="InterPro" id="IPR035093">
    <property type="entry name" value="RelE/ParE_toxin_dom_sf"/>
</dbReference>
<dbReference type="Proteomes" id="UP000702425">
    <property type="component" value="Unassembled WGS sequence"/>
</dbReference>
<evidence type="ECO:0008006" key="5">
    <source>
        <dbReference type="Google" id="ProtNLM"/>
    </source>
</evidence>
<accession>A0ABX2D232</accession>
<gene>
    <name evidence="3" type="ORF">E5S67_04465</name>
</gene>
<dbReference type="RefSeq" id="WP_172190573.1">
    <property type="nucleotide sequence ID" value="NZ_CAWPPK010000313.1"/>
</dbReference>
<sequence length="101" mass="11710">MNSYTFSDEAVRDLNEICEYIAGNSSRAASELFDAIRQKCKLVAEFPNMGKRYERLSPNLRGFIVRDYLIFYYPRSDGIDIARVLRGDRDLELLFSELGED</sequence>
<keyword evidence="4" id="KW-1185">Reference proteome</keyword>
<organism evidence="3 4">
    <name type="scientific">Microcoleus asticus IPMA8</name>
    <dbReference type="NCBI Taxonomy" id="2563858"/>
    <lineage>
        <taxon>Bacteria</taxon>
        <taxon>Bacillati</taxon>
        <taxon>Cyanobacteriota</taxon>
        <taxon>Cyanophyceae</taxon>
        <taxon>Oscillatoriophycideae</taxon>
        <taxon>Oscillatoriales</taxon>
        <taxon>Microcoleaceae</taxon>
        <taxon>Microcoleus</taxon>
        <taxon>Microcoleus asticus</taxon>
    </lineage>
</organism>
<name>A0ABX2D232_9CYAN</name>
<proteinExistence type="inferred from homology"/>
<evidence type="ECO:0000256" key="2">
    <source>
        <dbReference type="ARBA" id="ARBA00022649"/>
    </source>
</evidence>
<dbReference type="InterPro" id="IPR051803">
    <property type="entry name" value="TA_system_RelE-like_toxin"/>
</dbReference>